<organism evidence="3 4">
    <name type="scientific">Microctonus hyperodae</name>
    <name type="common">Parasitoid wasp</name>
    <dbReference type="NCBI Taxonomy" id="165561"/>
    <lineage>
        <taxon>Eukaryota</taxon>
        <taxon>Metazoa</taxon>
        <taxon>Ecdysozoa</taxon>
        <taxon>Arthropoda</taxon>
        <taxon>Hexapoda</taxon>
        <taxon>Insecta</taxon>
        <taxon>Pterygota</taxon>
        <taxon>Neoptera</taxon>
        <taxon>Endopterygota</taxon>
        <taxon>Hymenoptera</taxon>
        <taxon>Apocrita</taxon>
        <taxon>Ichneumonoidea</taxon>
        <taxon>Braconidae</taxon>
        <taxon>Euphorinae</taxon>
        <taxon>Microctonus</taxon>
    </lineage>
</organism>
<evidence type="ECO:0000313" key="3">
    <source>
        <dbReference type="EMBL" id="KAK0159508.1"/>
    </source>
</evidence>
<dbReference type="AlphaFoldDB" id="A0AA39F1D6"/>
<dbReference type="PANTHER" id="PTHR10380">
    <property type="entry name" value="CUTICLE PROTEIN"/>
    <property type="match status" value="1"/>
</dbReference>
<reference evidence="3" key="1">
    <citation type="journal article" date="2023" name="bioRxiv">
        <title>Scaffold-level genome assemblies of two parasitoid biocontrol wasps reveal the parthenogenesis mechanism and an associated novel virus.</title>
        <authorList>
            <person name="Inwood S."/>
            <person name="Skelly J."/>
            <person name="Guhlin J."/>
            <person name="Harrop T."/>
            <person name="Goldson S."/>
            <person name="Dearden P."/>
        </authorList>
    </citation>
    <scope>NUCLEOTIDE SEQUENCE</scope>
    <source>
        <strain evidence="3">Lincoln</strain>
        <tissue evidence="3">Whole body</tissue>
    </source>
</reference>
<evidence type="ECO:0000256" key="1">
    <source>
        <dbReference type="PROSITE-ProRule" id="PRU00497"/>
    </source>
</evidence>
<dbReference type="PANTHER" id="PTHR10380:SF2">
    <property type="entry name" value="AGAP003037-PA"/>
    <property type="match status" value="1"/>
</dbReference>
<accession>A0AA39F1D6</accession>
<keyword evidence="1" id="KW-0193">Cuticle</keyword>
<feature type="compositionally biased region" description="Polar residues" evidence="2">
    <location>
        <begin position="320"/>
        <end position="345"/>
    </location>
</feature>
<evidence type="ECO:0000256" key="2">
    <source>
        <dbReference type="SAM" id="MobiDB-lite"/>
    </source>
</evidence>
<sequence>MTITLSAARRVEVRPHVEASQIYYEDDTRISAATNDDDSNEQGAHQPHARVPASPRTKDILNPLKVPPIQTIRNYNKVNDDGSFTFGYEAADGSFKEETRGTDCVVRGKYGYIDPDGNKREFTYVSGNPCDPNAPNEEDDELVQKQTDEEDTLSTANYPPNHRIQRPVQAKYQTSTTVRASPTTIFQNEHAFEDDESRHQLKENDEHNVLIRPTAYHASQPHRNYPQVAPVRDDSLYSVTSSPIKTPSIGPTFSRPTSTFHQAPSVYRSTTTAPLYSTLSSTRHRTTLTHQRPETSTTSRPKSAIAITPRPIVQVTSQYTLPSSTERSSATYAKGGSTTVNNDKSTPPFDTDIHLNFAVELERYVNTVPAVTNRPILPSKHNSLKTESIYQPGLVFDPSNTQYKTHLYSNMPQGLSDFRVNQKLQSFITQSVPQTFFGLQHQATQTPQLSTPRTQPQEAIYRQQQAQQLAQSQQLFAQQQRHQQQPRQYSTGSNHQLLTSQKDPKSYYYAVAPPSSLRPVSSSLSLGQIDQFLRGGSLKFQ</sequence>
<protein>
    <submittedName>
        <fullName evidence="3">Uncharacterized protein</fullName>
    </submittedName>
</protein>
<reference evidence="3" key="2">
    <citation type="submission" date="2023-03" db="EMBL/GenBank/DDBJ databases">
        <authorList>
            <person name="Inwood S.N."/>
            <person name="Skelly J.G."/>
            <person name="Guhlin J."/>
            <person name="Harrop T.W.R."/>
            <person name="Goldson S.G."/>
            <person name="Dearden P.K."/>
        </authorList>
    </citation>
    <scope>NUCLEOTIDE SEQUENCE</scope>
    <source>
        <strain evidence="3">Lincoln</strain>
        <tissue evidence="3">Whole body</tissue>
    </source>
</reference>
<dbReference type="PRINTS" id="PR00947">
    <property type="entry name" value="CUTICLE"/>
</dbReference>
<name>A0AA39F1D6_MICHY</name>
<proteinExistence type="predicted"/>
<feature type="region of interest" description="Disordered" evidence="2">
    <location>
        <begin position="320"/>
        <end position="347"/>
    </location>
</feature>
<feature type="compositionally biased region" description="Polar residues" evidence="2">
    <location>
        <begin position="489"/>
        <end position="499"/>
    </location>
</feature>
<dbReference type="EMBL" id="JAQQBR010001861">
    <property type="protein sequence ID" value="KAK0159508.1"/>
    <property type="molecule type" value="Genomic_DNA"/>
</dbReference>
<feature type="compositionally biased region" description="Low complexity" evidence="2">
    <location>
        <begin position="472"/>
        <end position="488"/>
    </location>
</feature>
<feature type="region of interest" description="Disordered" evidence="2">
    <location>
        <begin position="282"/>
        <end position="302"/>
    </location>
</feature>
<feature type="region of interest" description="Disordered" evidence="2">
    <location>
        <begin position="127"/>
        <end position="161"/>
    </location>
</feature>
<dbReference type="GO" id="GO:0008010">
    <property type="term" value="F:structural constituent of chitin-based larval cuticle"/>
    <property type="evidence" value="ECO:0007669"/>
    <property type="project" value="TreeGrafter"/>
</dbReference>
<dbReference type="InterPro" id="IPR050468">
    <property type="entry name" value="Cuticle_Struct_Prot"/>
</dbReference>
<feature type="region of interest" description="Disordered" evidence="2">
    <location>
        <begin position="472"/>
        <end position="499"/>
    </location>
</feature>
<dbReference type="GO" id="GO:0062129">
    <property type="term" value="C:chitin-based extracellular matrix"/>
    <property type="evidence" value="ECO:0007669"/>
    <property type="project" value="TreeGrafter"/>
</dbReference>
<evidence type="ECO:0000313" key="4">
    <source>
        <dbReference type="Proteomes" id="UP001168972"/>
    </source>
</evidence>
<keyword evidence="4" id="KW-1185">Reference proteome</keyword>
<comment type="caution">
    <text evidence="3">The sequence shown here is derived from an EMBL/GenBank/DDBJ whole genome shotgun (WGS) entry which is preliminary data.</text>
</comment>
<dbReference type="InterPro" id="IPR000618">
    <property type="entry name" value="Insect_cuticle"/>
</dbReference>
<feature type="region of interest" description="Disordered" evidence="2">
    <location>
        <begin position="28"/>
        <end position="59"/>
    </location>
</feature>
<dbReference type="PROSITE" id="PS51155">
    <property type="entry name" value="CHIT_BIND_RR_2"/>
    <property type="match status" value="1"/>
</dbReference>
<dbReference type="Pfam" id="PF00379">
    <property type="entry name" value="Chitin_bind_4"/>
    <property type="match status" value="1"/>
</dbReference>
<gene>
    <name evidence="3" type="ORF">PV327_011014</name>
</gene>
<dbReference type="Proteomes" id="UP001168972">
    <property type="component" value="Unassembled WGS sequence"/>
</dbReference>